<accession>A0A6J4QH68</accession>
<dbReference type="InterPro" id="IPR001279">
    <property type="entry name" value="Metallo-B-lactamas"/>
</dbReference>
<dbReference type="PANTHER" id="PTHR43717:SF1">
    <property type="entry name" value="ANAEROBIC NITRIC OXIDE REDUCTASE FLAVORUBREDOXIN"/>
    <property type="match status" value="1"/>
</dbReference>
<dbReference type="AlphaFoldDB" id="A0A6J4QH68"/>
<dbReference type="SUPFAM" id="SSF56281">
    <property type="entry name" value="Metallo-hydrolase/oxidoreductase"/>
    <property type="match status" value="1"/>
</dbReference>
<dbReference type="PANTHER" id="PTHR43717">
    <property type="entry name" value="ANAEROBIC NITRIC OXIDE REDUCTASE FLAVORUBREDOXIN"/>
    <property type="match status" value="1"/>
</dbReference>
<dbReference type="EMBL" id="CADCVB010000179">
    <property type="protein sequence ID" value="CAA9444310.1"/>
    <property type="molecule type" value="Genomic_DNA"/>
</dbReference>
<dbReference type="SMART" id="SM00849">
    <property type="entry name" value="Lactamase_B"/>
    <property type="match status" value="1"/>
</dbReference>
<dbReference type="Gene3D" id="3.60.15.10">
    <property type="entry name" value="Ribonuclease Z/Hydroxyacylglutathione hydrolase-like"/>
    <property type="match status" value="1"/>
</dbReference>
<evidence type="ECO:0000259" key="1">
    <source>
        <dbReference type="SMART" id="SM00849"/>
    </source>
</evidence>
<feature type="domain" description="Metallo-beta-lactamase" evidence="1">
    <location>
        <begin position="24"/>
        <end position="209"/>
    </location>
</feature>
<dbReference type="Pfam" id="PF19583">
    <property type="entry name" value="ODP"/>
    <property type="match status" value="1"/>
</dbReference>
<name>A0A6J4QH68_9ACTN</name>
<dbReference type="CDD" id="cd07709">
    <property type="entry name" value="flavodiiron_proteins_MBL-fold"/>
    <property type="match status" value="1"/>
</dbReference>
<sequence>MARVDEVADGIYRISTMDPGFSITVNQFLIEDERPTLIHTGMFPMYEDVRRAVAEVLDPASLAYVVCPHFEADECGGMGRFVAEAPEAVLACSDAGAMLNLTQWDYAGPVQGFRDGEVIDLGEHKLRFLETPHVHHWDSMMVFEETTSSLFPADLYIQGGDQPPIVRENLSKEMCQGYREAGIFAAEEPVRRVVNRIERLDPQWIHPMHGGSLPKDVVPSYTHALQNEAFGFEGKVFGRAIPG</sequence>
<proteinExistence type="predicted"/>
<gene>
    <name evidence="2" type="ORF">AVDCRST_MAG78-2725</name>
</gene>
<organism evidence="2">
    <name type="scientific">uncultured Rubrobacteraceae bacterium</name>
    <dbReference type="NCBI Taxonomy" id="349277"/>
    <lineage>
        <taxon>Bacteria</taxon>
        <taxon>Bacillati</taxon>
        <taxon>Actinomycetota</taxon>
        <taxon>Rubrobacteria</taxon>
        <taxon>Rubrobacterales</taxon>
        <taxon>Rubrobacteraceae</taxon>
        <taxon>environmental samples</taxon>
    </lineage>
</organism>
<evidence type="ECO:0000313" key="2">
    <source>
        <dbReference type="EMBL" id="CAA9444310.1"/>
    </source>
</evidence>
<dbReference type="InterPro" id="IPR036866">
    <property type="entry name" value="RibonucZ/Hydroxyglut_hydro"/>
</dbReference>
<dbReference type="InterPro" id="IPR045761">
    <property type="entry name" value="ODP_dom"/>
</dbReference>
<protein>
    <submittedName>
        <fullName evidence="2">Anaerobic nitric oxide reductase flavorubredoxin</fullName>
    </submittedName>
</protein>
<reference evidence="2" key="1">
    <citation type="submission" date="2020-02" db="EMBL/GenBank/DDBJ databases">
        <authorList>
            <person name="Meier V. D."/>
        </authorList>
    </citation>
    <scope>NUCLEOTIDE SEQUENCE</scope>
    <source>
        <strain evidence="2">AVDCRST_MAG78</strain>
    </source>
</reference>